<feature type="transmembrane region" description="Helical" evidence="1">
    <location>
        <begin position="78"/>
        <end position="100"/>
    </location>
</feature>
<dbReference type="EMBL" id="JBHTIM010000001">
    <property type="protein sequence ID" value="MFD0779974.1"/>
    <property type="molecule type" value="Genomic_DNA"/>
</dbReference>
<keyword evidence="1" id="KW-1133">Transmembrane helix</keyword>
<keyword evidence="3" id="KW-1185">Reference proteome</keyword>
<keyword evidence="1" id="KW-0812">Transmembrane</keyword>
<name>A0ABW2ZNT2_9MICO</name>
<comment type="caution">
    <text evidence="2">The sequence shown here is derived from an EMBL/GenBank/DDBJ whole genome shotgun (WGS) entry which is preliminary data.</text>
</comment>
<accession>A0ABW2ZNT2</accession>
<keyword evidence="1" id="KW-0472">Membrane</keyword>
<proteinExistence type="predicted"/>
<organism evidence="2 3">
    <name type="scientific">Microbacterium koreense</name>
    <dbReference type="NCBI Taxonomy" id="323761"/>
    <lineage>
        <taxon>Bacteria</taxon>
        <taxon>Bacillati</taxon>
        <taxon>Actinomycetota</taxon>
        <taxon>Actinomycetes</taxon>
        <taxon>Micrococcales</taxon>
        <taxon>Microbacteriaceae</taxon>
        <taxon>Microbacterium</taxon>
    </lineage>
</organism>
<feature type="transmembrane region" description="Helical" evidence="1">
    <location>
        <begin position="143"/>
        <end position="164"/>
    </location>
</feature>
<feature type="transmembrane region" description="Helical" evidence="1">
    <location>
        <begin position="112"/>
        <end position="131"/>
    </location>
</feature>
<sequence length="170" mass="17630">MSGTPAKRPAFEPASRLLAPTGYEPDMPRPSATVAGALLVGLRVLAGIVIIVVVALNWSHFVSETAGQLGDAGADGDAVIVLAVIVALGAVVVIIDAVLAFGVLRGNNVARIILMVVSTGSITGVFIGWWAQGQEITLQGTFVSLSLDILILLALSSRSAAAYARRNERR</sequence>
<dbReference type="RefSeq" id="WP_378751582.1">
    <property type="nucleotide sequence ID" value="NZ_JBHSSV010000006.1"/>
</dbReference>
<protein>
    <recommendedName>
        <fullName evidence="4">DUF2127 domain-containing protein</fullName>
    </recommendedName>
</protein>
<evidence type="ECO:0000256" key="1">
    <source>
        <dbReference type="SAM" id="Phobius"/>
    </source>
</evidence>
<dbReference type="Proteomes" id="UP001597042">
    <property type="component" value="Unassembled WGS sequence"/>
</dbReference>
<gene>
    <name evidence="2" type="ORF">ACFQZV_01515</name>
</gene>
<evidence type="ECO:0008006" key="4">
    <source>
        <dbReference type="Google" id="ProtNLM"/>
    </source>
</evidence>
<reference evidence="3" key="1">
    <citation type="journal article" date="2019" name="Int. J. Syst. Evol. Microbiol.">
        <title>The Global Catalogue of Microorganisms (GCM) 10K type strain sequencing project: providing services to taxonomists for standard genome sequencing and annotation.</title>
        <authorList>
            <consortium name="The Broad Institute Genomics Platform"/>
            <consortium name="The Broad Institute Genome Sequencing Center for Infectious Disease"/>
            <person name="Wu L."/>
            <person name="Ma J."/>
        </authorList>
    </citation>
    <scope>NUCLEOTIDE SEQUENCE [LARGE SCALE GENOMIC DNA]</scope>
    <source>
        <strain evidence="3">CCUG 50754</strain>
    </source>
</reference>
<evidence type="ECO:0000313" key="3">
    <source>
        <dbReference type="Proteomes" id="UP001597042"/>
    </source>
</evidence>
<feature type="transmembrane region" description="Helical" evidence="1">
    <location>
        <begin position="37"/>
        <end position="58"/>
    </location>
</feature>
<evidence type="ECO:0000313" key="2">
    <source>
        <dbReference type="EMBL" id="MFD0779974.1"/>
    </source>
</evidence>